<accession>A0A139RBX3</accession>
<dbReference type="GO" id="GO:0071555">
    <property type="term" value="P:cell wall organization"/>
    <property type="evidence" value="ECO:0007669"/>
    <property type="project" value="UniProtKB-KW"/>
</dbReference>
<evidence type="ECO:0000313" key="8">
    <source>
        <dbReference type="EMBL" id="KXU12271.1"/>
    </source>
</evidence>
<evidence type="ECO:0000313" key="9">
    <source>
        <dbReference type="Proteomes" id="UP000072578"/>
    </source>
</evidence>
<dbReference type="PANTHER" id="PTHR36174:SF1">
    <property type="entry name" value="LIPID II:GLYCINE GLYCYLTRANSFERASE"/>
    <property type="match status" value="1"/>
</dbReference>
<evidence type="ECO:0000256" key="1">
    <source>
        <dbReference type="ARBA" id="ARBA00009943"/>
    </source>
</evidence>
<dbReference type="GO" id="GO:0008360">
    <property type="term" value="P:regulation of cell shape"/>
    <property type="evidence" value="ECO:0007669"/>
    <property type="project" value="UniProtKB-KW"/>
</dbReference>
<dbReference type="Gene3D" id="1.20.58.90">
    <property type="match status" value="1"/>
</dbReference>
<keyword evidence="4" id="KW-0573">Peptidoglycan synthesis</keyword>
<reference evidence="8 9" key="1">
    <citation type="submission" date="2016-01" db="EMBL/GenBank/DDBJ databases">
        <title>Highly variable Streptococcus oralis are common among viridans streptococci isolated from primates.</title>
        <authorList>
            <person name="Denapaite D."/>
            <person name="Rieger M."/>
            <person name="Koendgen S."/>
            <person name="Brueckner R."/>
            <person name="Ochigava I."/>
            <person name="Kappeler P."/>
            <person name="Maetz-Rensing K."/>
            <person name="Leendertz F."/>
            <person name="Hakenbeck R."/>
        </authorList>
    </citation>
    <scope>NUCLEOTIDE SEQUENCE [LARGE SCALE GENOMIC DNA]</scope>
    <source>
        <strain evidence="8 9">DD18</strain>
    </source>
</reference>
<name>A0A139RBX3_9STRE</name>
<dbReference type="GO" id="GO:0016874">
    <property type="term" value="F:ligase activity"/>
    <property type="evidence" value="ECO:0007669"/>
    <property type="project" value="UniProtKB-KW"/>
</dbReference>
<proteinExistence type="inferred from homology"/>
<dbReference type="Proteomes" id="UP000072578">
    <property type="component" value="Unassembled WGS sequence"/>
</dbReference>
<keyword evidence="6" id="KW-0961">Cell wall biogenesis/degradation</keyword>
<protein>
    <submittedName>
        <fullName evidence="8">tRNA-dependent lipid II--L-alanine ligase</fullName>
    </submittedName>
</protein>
<evidence type="ECO:0000256" key="3">
    <source>
        <dbReference type="ARBA" id="ARBA00022960"/>
    </source>
</evidence>
<organism evidence="8 9">
    <name type="scientific">Streptococcus infantis</name>
    <dbReference type="NCBI Taxonomy" id="68892"/>
    <lineage>
        <taxon>Bacteria</taxon>
        <taxon>Bacillati</taxon>
        <taxon>Bacillota</taxon>
        <taxon>Bacilli</taxon>
        <taxon>Lactobacillales</taxon>
        <taxon>Streptococcaceae</taxon>
        <taxon>Streptococcus</taxon>
    </lineage>
</organism>
<dbReference type="InterPro" id="IPR003447">
    <property type="entry name" value="FEMABX"/>
</dbReference>
<keyword evidence="8" id="KW-0436">Ligase</keyword>
<keyword evidence="7" id="KW-0175">Coiled coil</keyword>
<keyword evidence="5" id="KW-0012">Acyltransferase</keyword>
<gene>
    <name evidence="8" type="ORF">SINDD18_01709</name>
</gene>
<dbReference type="Gene3D" id="3.40.630.30">
    <property type="match status" value="2"/>
</dbReference>
<evidence type="ECO:0000256" key="6">
    <source>
        <dbReference type="ARBA" id="ARBA00023316"/>
    </source>
</evidence>
<dbReference type="Pfam" id="PF02388">
    <property type="entry name" value="FemAB"/>
    <property type="match status" value="1"/>
</dbReference>
<dbReference type="InterPro" id="IPR016181">
    <property type="entry name" value="Acyl_CoA_acyltransferase"/>
</dbReference>
<dbReference type="InterPro" id="IPR050644">
    <property type="entry name" value="PG_Glycine_Bridge_Synth"/>
</dbReference>
<dbReference type="AlphaFoldDB" id="A0A139RBX3"/>
<evidence type="ECO:0000256" key="7">
    <source>
        <dbReference type="SAM" id="Coils"/>
    </source>
</evidence>
<evidence type="ECO:0000256" key="5">
    <source>
        <dbReference type="ARBA" id="ARBA00023315"/>
    </source>
</evidence>
<dbReference type="SUPFAM" id="SSF55729">
    <property type="entry name" value="Acyl-CoA N-acyltransferases (Nat)"/>
    <property type="match status" value="2"/>
</dbReference>
<dbReference type="PROSITE" id="PS51191">
    <property type="entry name" value="FEMABX"/>
    <property type="match status" value="1"/>
</dbReference>
<dbReference type="PATRIC" id="fig|68892.8.peg.1869"/>
<comment type="caution">
    <text evidence="8">The sequence shown here is derived from an EMBL/GenBank/DDBJ whole genome shotgun (WGS) entry which is preliminary data.</text>
</comment>
<keyword evidence="2" id="KW-0808">Transferase</keyword>
<dbReference type="GO" id="GO:0016755">
    <property type="term" value="F:aminoacyltransferase activity"/>
    <property type="evidence" value="ECO:0007669"/>
    <property type="project" value="InterPro"/>
</dbReference>
<evidence type="ECO:0000256" key="4">
    <source>
        <dbReference type="ARBA" id="ARBA00022984"/>
    </source>
</evidence>
<comment type="similarity">
    <text evidence="1">Belongs to the FemABX family.</text>
</comment>
<evidence type="ECO:0000256" key="2">
    <source>
        <dbReference type="ARBA" id="ARBA00022679"/>
    </source>
</evidence>
<keyword evidence="3" id="KW-0133">Cell shape</keyword>
<dbReference type="GO" id="GO:0009252">
    <property type="term" value="P:peptidoglycan biosynthetic process"/>
    <property type="evidence" value="ECO:0007669"/>
    <property type="project" value="UniProtKB-KW"/>
</dbReference>
<dbReference type="EMBL" id="LQZF01000162">
    <property type="protein sequence ID" value="KXU12271.1"/>
    <property type="molecule type" value="Genomic_DNA"/>
</dbReference>
<dbReference type="PANTHER" id="PTHR36174">
    <property type="entry name" value="LIPID II:GLYCINE GLYCYLTRANSFERASE"/>
    <property type="match status" value="1"/>
</dbReference>
<feature type="coiled-coil region" evidence="7">
    <location>
        <begin position="254"/>
        <end position="300"/>
    </location>
</feature>
<sequence>MVSKGVGVGVMFTYKINVDVKEWDLFLENHPQGNLLQSSDWAKIKDTWGNERVGFYKENQLVGVANILIQPLPLGFSMFYIPRGPVINYEDKELLKFVILTLKKIAKKSNAIMVKFDPSLFISRGLIGQETVQNSRTLEIIEELKKNKVYWTGLTKDMAENIQPRFQANIHKENFSLDQLSKSTRQAIRTARNKGLEVKFGGIDLLDEFSFLMKKTESRKNISLRGKDYYQKLLTTYPNHSFITLSYLDLPNRLKEVEQQLEKNLKIAQKFTDKTKEGKIKENQQERKRLEEEISFLKSHIDRGYSVVPLSGTLTIEFGKTSENLYAGMNEEFRHYQPAIPTWFETAQHSFERGAETHNMGGIENNLEGRLFNFKSKFNPTIEEFAGEFNYPTSSLYFLFNLAYKIRKKLRSR</sequence>